<dbReference type="Proteomes" id="UP000237271">
    <property type="component" value="Unassembled WGS sequence"/>
</dbReference>
<dbReference type="InterPro" id="IPR001660">
    <property type="entry name" value="SAM"/>
</dbReference>
<dbReference type="InterPro" id="IPR013761">
    <property type="entry name" value="SAM/pointed_sf"/>
</dbReference>
<feature type="compositionally biased region" description="Basic and acidic residues" evidence="3">
    <location>
        <begin position="557"/>
        <end position="570"/>
    </location>
</feature>
<proteinExistence type="predicted"/>
<evidence type="ECO:0000313" key="6">
    <source>
        <dbReference type="Proteomes" id="UP000237271"/>
    </source>
</evidence>
<dbReference type="AlphaFoldDB" id="A0A2P4X2D1"/>
<evidence type="ECO:0000256" key="2">
    <source>
        <dbReference type="ARBA" id="ARBA00023242"/>
    </source>
</evidence>
<dbReference type="GO" id="GO:0005634">
    <property type="term" value="C:nucleus"/>
    <property type="evidence" value="ECO:0007669"/>
    <property type="project" value="UniProtKB-SubCell"/>
</dbReference>
<feature type="compositionally biased region" description="Polar residues" evidence="3">
    <location>
        <begin position="215"/>
        <end position="227"/>
    </location>
</feature>
<dbReference type="Pfam" id="PF10187">
    <property type="entry name" value="FAM192A_Fyv6_N"/>
    <property type="match status" value="1"/>
</dbReference>
<sequence>MFAHEPNAFHDFAPAALVFPPCASFEKPYDLDIVRNIVEREGCIEALQQLLGAAKKTQQPRISGISKAPIVFQSIIDQLRSVSVRIVEDIDQWQQQQKAKAQATNFKWRGVNYLLKMTADLDFLASFRDVALLESLQVLRLMQNPFLALLHLDHPALRESDPESAMQLFGNWIGDVTMRRVFSASKLLLGERDAATRRQQIRLHQSTKNPILVSTAHSTGESGSDSAATVAFESSAHQQRREKNQISSRGYICTPLGDTSAPSNPREASMYEDMVLSRELITQAEHELGAMRDELAALQERLEDVTLPDKRRRLKIRIGSLVNDFKFRSGDLYQRRNELKRKEAVYRMSRDRHGSNKSIGPPQSQSIITAESMRKEKIYSSSFETSLLEDEQIRNDLVSRMNASLSKVRVDDHKHDTGLTAPNRRLQQSSKELQKHQLEDDDEIEQWGVREVQNFLDALGLDNGSYGANFRAQGIDGKLLLQATDRDLEELGVTIRLHRVRILRECKMRPGFVSTSVLTSSDGLFGDNVEEKRVTEAPVLRAEVAAGYKPLYEQLQERKEQKDSEWKEKNNPFAPPKGLDEEDFEYIQDLESKKEDFERKRQAQHEEDLAQYLVARGAPKTASDAPLTAQHLQKYPVKDVSKANSKKKAAVVVVRAKRKAGKDKPRKTDPETAESSDKAKDGSLKKKQKVGNSSTSPVSTKEKPKAAALGLVVYNSDSDIDNDGAPAS</sequence>
<accession>A0A2P4X2D1</accession>
<dbReference type="OrthoDB" id="71338at2759"/>
<feature type="compositionally biased region" description="Basic residues" evidence="3">
    <location>
        <begin position="644"/>
        <end position="661"/>
    </location>
</feature>
<feature type="region of interest" description="Disordered" evidence="3">
    <location>
        <begin position="213"/>
        <end position="265"/>
    </location>
</feature>
<protein>
    <recommendedName>
        <fullName evidence="4">SAM domain-containing protein</fullName>
    </recommendedName>
</protein>
<dbReference type="PROSITE" id="PS50105">
    <property type="entry name" value="SAM_DOMAIN"/>
    <property type="match status" value="1"/>
</dbReference>
<dbReference type="Gene3D" id="1.10.150.50">
    <property type="entry name" value="Transcription Factor, Ets-1"/>
    <property type="match status" value="1"/>
</dbReference>
<evidence type="ECO:0000259" key="4">
    <source>
        <dbReference type="PROSITE" id="PS50105"/>
    </source>
</evidence>
<dbReference type="PANTHER" id="PTHR13495:SF0">
    <property type="entry name" value="PSME3-INTERACTING PROTEIN"/>
    <property type="match status" value="1"/>
</dbReference>
<feature type="region of interest" description="Disordered" evidence="3">
    <location>
        <begin position="557"/>
        <end position="582"/>
    </location>
</feature>
<evidence type="ECO:0000256" key="3">
    <source>
        <dbReference type="SAM" id="MobiDB-lite"/>
    </source>
</evidence>
<feature type="domain" description="SAM" evidence="4">
    <location>
        <begin position="447"/>
        <end position="505"/>
    </location>
</feature>
<keyword evidence="6" id="KW-1185">Reference proteome</keyword>
<dbReference type="SMART" id="SM00454">
    <property type="entry name" value="SAM"/>
    <property type="match status" value="1"/>
</dbReference>
<comment type="subcellular location">
    <subcellularLocation>
        <location evidence="1">Nucleus</location>
    </subcellularLocation>
</comment>
<feature type="region of interest" description="Disordered" evidence="3">
    <location>
        <begin position="638"/>
        <end position="706"/>
    </location>
</feature>
<reference evidence="5 6" key="1">
    <citation type="journal article" date="2017" name="Genome Biol. Evol.">
        <title>Phytophthora megakarya and P. palmivora, closely related causal agents of cacao black pod rot, underwent increases in genome sizes and gene numbers by different mechanisms.</title>
        <authorList>
            <person name="Ali S.S."/>
            <person name="Shao J."/>
            <person name="Lary D.J."/>
            <person name="Kronmiller B."/>
            <person name="Shen D."/>
            <person name="Strem M.D."/>
            <person name="Amoako-Attah I."/>
            <person name="Akrofi A.Y."/>
            <person name="Begoude B.A."/>
            <person name="Ten Hoopen G.M."/>
            <person name="Coulibaly K."/>
            <person name="Kebe B.I."/>
            <person name="Melnick R.L."/>
            <person name="Guiltinan M.J."/>
            <person name="Tyler B.M."/>
            <person name="Meinhardt L.W."/>
            <person name="Bailey B.A."/>
        </authorList>
    </citation>
    <scope>NUCLEOTIDE SEQUENCE [LARGE SCALE GENOMIC DNA]</scope>
    <source>
        <strain evidence="6">sbr112.9</strain>
    </source>
</reference>
<dbReference type="PANTHER" id="PTHR13495">
    <property type="entry name" value="NEFA-INTERACTING NUCLEAR PROTEIN NIP30"/>
    <property type="match status" value="1"/>
</dbReference>
<gene>
    <name evidence="5" type="ORF">PHPALM_31514</name>
</gene>
<evidence type="ECO:0000256" key="1">
    <source>
        <dbReference type="ARBA" id="ARBA00004123"/>
    </source>
</evidence>
<name>A0A2P4X2D1_9STRA</name>
<feature type="compositionally biased region" description="Basic and acidic residues" evidence="3">
    <location>
        <begin position="662"/>
        <end position="684"/>
    </location>
</feature>
<dbReference type="EMBL" id="NCKW01017048">
    <property type="protein sequence ID" value="POM59712.1"/>
    <property type="molecule type" value="Genomic_DNA"/>
</dbReference>
<dbReference type="SUPFAM" id="SSF47769">
    <property type="entry name" value="SAM/Pointed domain"/>
    <property type="match status" value="1"/>
</dbReference>
<evidence type="ECO:0000313" key="5">
    <source>
        <dbReference type="EMBL" id="POM59712.1"/>
    </source>
</evidence>
<comment type="caution">
    <text evidence="5">The sequence shown here is derived from an EMBL/GenBank/DDBJ whole genome shotgun (WGS) entry which is preliminary data.</text>
</comment>
<keyword evidence="2" id="KW-0539">Nucleus</keyword>
<dbReference type="CDD" id="cd09487">
    <property type="entry name" value="SAM_superfamily"/>
    <property type="match status" value="1"/>
</dbReference>
<dbReference type="InterPro" id="IPR039845">
    <property type="entry name" value="FAM192A"/>
</dbReference>
<dbReference type="Pfam" id="PF00536">
    <property type="entry name" value="SAM_1"/>
    <property type="match status" value="1"/>
</dbReference>
<dbReference type="InterPro" id="IPR019331">
    <property type="entry name" value="FAM192A/Fyv6_N"/>
</dbReference>
<feature type="compositionally biased region" description="Polar residues" evidence="3">
    <location>
        <begin position="690"/>
        <end position="699"/>
    </location>
</feature>
<organism evidence="5 6">
    <name type="scientific">Phytophthora palmivora</name>
    <dbReference type="NCBI Taxonomy" id="4796"/>
    <lineage>
        <taxon>Eukaryota</taxon>
        <taxon>Sar</taxon>
        <taxon>Stramenopiles</taxon>
        <taxon>Oomycota</taxon>
        <taxon>Peronosporomycetes</taxon>
        <taxon>Peronosporales</taxon>
        <taxon>Peronosporaceae</taxon>
        <taxon>Phytophthora</taxon>
    </lineage>
</organism>